<organism evidence="2 3">
    <name type="scientific">Herpetosiphon geysericola</name>
    <dbReference type="NCBI Taxonomy" id="70996"/>
    <lineage>
        <taxon>Bacteria</taxon>
        <taxon>Bacillati</taxon>
        <taxon>Chloroflexota</taxon>
        <taxon>Chloroflexia</taxon>
        <taxon>Herpetosiphonales</taxon>
        <taxon>Herpetosiphonaceae</taxon>
        <taxon>Herpetosiphon</taxon>
    </lineage>
</organism>
<protein>
    <recommendedName>
        <fullName evidence="4">ABC transporter permease</fullName>
    </recommendedName>
</protein>
<dbReference type="Proteomes" id="UP000050277">
    <property type="component" value="Unassembled WGS sequence"/>
</dbReference>
<name>A0A0P6YH27_9CHLR</name>
<dbReference type="Pfam" id="PF12679">
    <property type="entry name" value="ABC2_membrane_2"/>
    <property type="match status" value="1"/>
</dbReference>
<reference evidence="2 3" key="1">
    <citation type="submission" date="2015-07" db="EMBL/GenBank/DDBJ databases">
        <title>Whole genome sequence of Herpetosiphon geysericola DSM 7119.</title>
        <authorList>
            <person name="Hemp J."/>
            <person name="Ward L.M."/>
            <person name="Pace L.A."/>
            <person name="Fischer W.W."/>
        </authorList>
    </citation>
    <scope>NUCLEOTIDE SEQUENCE [LARGE SCALE GENOMIC DNA]</scope>
    <source>
        <strain evidence="2 3">DSM 7119</strain>
    </source>
</reference>
<feature type="transmembrane region" description="Helical" evidence="1">
    <location>
        <begin position="138"/>
        <end position="163"/>
    </location>
</feature>
<keyword evidence="1" id="KW-0812">Transmembrane</keyword>
<evidence type="ECO:0000313" key="2">
    <source>
        <dbReference type="EMBL" id="KPL88783.1"/>
    </source>
</evidence>
<feature type="transmembrane region" description="Helical" evidence="1">
    <location>
        <begin position="169"/>
        <end position="195"/>
    </location>
</feature>
<keyword evidence="1" id="KW-0472">Membrane</keyword>
<feature type="transmembrane region" description="Helical" evidence="1">
    <location>
        <begin position="52"/>
        <end position="71"/>
    </location>
</feature>
<dbReference type="EMBL" id="LGKP01000015">
    <property type="protein sequence ID" value="KPL88783.1"/>
    <property type="molecule type" value="Genomic_DNA"/>
</dbReference>
<feature type="transmembrane region" description="Helical" evidence="1">
    <location>
        <begin position="216"/>
        <end position="235"/>
    </location>
</feature>
<dbReference type="GO" id="GO:0005886">
    <property type="term" value="C:plasma membrane"/>
    <property type="evidence" value="ECO:0007669"/>
    <property type="project" value="UniProtKB-SubCell"/>
</dbReference>
<feature type="transmembrane region" description="Helical" evidence="1">
    <location>
        <begin position="18"/>
        <end position="40"/>
    </location>
</feature>
<accession>A0A0P6YH27</accession>
<dbReference type="STRING" id="70996.SE18_08830"/>
<feature type="transmembrane region" description="Helical" evidence="1">
    <location>
        <begin position="255"/>
        <end position="275"/>
    </location>
</feature>
<evidence type="ECO:0008006" key="4">
    <source>
        <dbReference type="Google" id="ProtNLM"/>
    </source>
</evidence>
<gene>
    <name evidence="2" type="ORF">SE18_08830</name>
</gene>
<keyword evidence="3" id="KW-1185">Reference proteome</keyword>
<evidence type="ECO:0000256" key="1">
    <source>
        <dbReference type="SAM" id="Phobius"/>
    </source>
</evidence>
<dbReference type="AlphaFoldDB" id="A0A0P6YH27"/>
<keyword evidence="1" id="KW-1133">Transmembrane helix</keyword>
<evidence type="ECO:0000313" key="3">
    <source>
        <dbReference type="Proteomes" id="UP000050277"/>
    </source>
</evidence>
<dbReference type="OrthoDB" id="9794512at2"/>
<comment type="caution">
    <text evidence="2">The sequence shown here is derived from an EMBL/GenBank/DDBJ whole genome shotgun (WGS) entry which is preliminary data.</text>
</comment>
<sequence>MKAILQKEFRSYLRGNRAFTMLSIYLFILSGLCVLIYAGFNDGGFSDRSDIGLALYVTSAVVAIFQLTFFAPSLNASSLGSERDRQTIDVLMVTPVRRYQIILGKLIAPCLFLFLLSLASLPIGAMALLIGGIEIRDLLIALTIQVVTVLGYGTVGIWGASWAKTSRGAMLATLGLALIMAVGLPLLALLVVGILSNDEALFKSIMNNGFIRNLGVVILSFSPFFSLVMWIQSISEGQATTWTLDLQGALGGGVILQPWLISLLLWLVLIPLLIWRSSKQLQKSVARSSGG</sequence>
<proteinExistence type="predicted"/>
<dbReference type="GO" id="GO:0140359">
    <property type="term" value="F:ABC-type transporter activity"/>
    <property type="evidence" value="ECO:0007669"/>
    <property type="project" value="InterPro"/>
</dbReference>
<dbReference type="PANTHER" id="PTHR43471">
    <property type="entry name" value="ABC TRANSPORTER PERMEASE"/>
    <property type="match status" value="1"/>
</dbReference>
<feature type="transmembrane region" description="Helical" evidence="1">
    <location>
        <begin position="106"/>
        <end position="131"/>
    </location>
</feature>
<dbReference type="PANTHER" id="PTHR43471:SF12">
    <property type="entry name" value="HYPOTHETICAL MEMBRANE PROTEIN, CONSERVED"/>
    <property type="match status" value="1"/>
</dbReference>
<dbReference type="RefSeq" id="WP_054534078.1">
    <property type="nucleotide sequence ID" value="NZ_LGKP01000015.1"/>
</dbReference>